<organism evidence="1">
    <name type="scientific">Tetraselmis sp. GSL018</name>
    <dbReference type="NCBI Taxonomy" id="582737"/>
    <lineage>
        <taxon>Eukaryota</taxon>
        <taxon>Viridiplantae</taxon>
        <taxon>Chlorophyta</taxon>
        <taxon>core chlorophytes</taxon>
        <taxon>Chlorodendrophyceae</taxon>
        <taxon>Chlorodendrales</taxon>
        <taxon>Chlorodendraceae</taxon>
        <taxon>Tetraselmis</taxon>
    </lineage>
</organism>
<reference evidence="1" key="1">
    <citation type="submission" date="2014-05" db="EMBL/GenBank/DDBJ databases">
        <title>The transcriptome of the halophilic microalga Tetraselmis sp. GSL018 isolated from the Great Salt Lake, Utah.</title>
        <authorList>
            <person name="Jinkerson R.E."/>
            <person name="D'Adamo S."/>
            <person name="Posewitz M.C."/>
        </authorList>
    </citation>
    <scope>NUCLEOTIDE SEQUENCE</scope>
    <source>
        <strain evidence="1">GSL018</strain>
    </source>
</reference>
<feature type="non-terminal residue" evidence="1">
    <location>
        <position position="87"/>
    </location>
</feature>
<dbReference type="AlphaFoldDB" id="A0A061RIM7"/>
<proteinExistence type="predicted"/>
<sequence length="87" mass="9544">GRLFVMNYDQVMYSCIWPHGSILWLDMSAQNLGDGPRGFSPQLKHPALIRYVSAPAGSMAQIYLCTSGIQNLDPCPGSALFLPLLMT</sequence>
<dbReference type="EMBL" id="GBEZ01015830">
    <property type="protein sequence ID" value="JAC70366.1"/>
    <property type="molecule type" value="Transcribed_RNA"/>
</dbReference>
<feature type="non-terminal residue" evidence="1">
    <location>
        <position position="1"/>
    </location>
</feature>
<protein>
    <submittedName>
        <fullName evidence="1">Uncharacterized protein</fullName>
    </submittedName>
</protein>
<gene>
    <name evidence="1" type="ORF">TSPGSL018_4300</name>
</gene>
<accession>A0A061RIM7</accession>
<evidence type="ECO:0000313" key="1">
    <source>
        <dbReference type="EMBL" id="JAC70366.1"/>
    </source>
</evidence>
<name>A0A061RIM7_9CHLO</name>